<evidence type="ECO:0000256" key="7">
    <source>
        <dbReference type="ARBA" id="ARBA00023065"/>
    </source>
</evidence>
<keyword evidence="11" id="KW-1185">Reference proteome</keyword>
<evidence type="ECO:0000313" key="10">
    <source>
        <dbReference type="EMBL" id="MCY0386701.1"/>
    </source>
</evidence>
<dbReference type="NCBIfam" id="TIGR00680">
    <property type="entry name" value="kdpA"/>
    <property type="match status" value="1"/>
</dbReference>
<dbReference type="RefSeq" id="WP_267846268.1">
    <property type="nucleotide sequence ID" value="NZ_JAPMXC010000001.1"/>
</dbReference>
<protein>
    <recommendedName>
        <fullName evidence="9">Potassium-transporting ATPase potassium-binding subunit</fullName>
    </recommendedName>
    <alternativeName>
        <fullName evidence="9">ATP phosphohydrolase [potassium-transporting] A chain</fullName>
    </alternativeName>
    <alternativeName>
        <fullName evidence="9">Potassium-binding and translocating subunit A</fullName>
    </alternativeName>
    <alternativeName>
        <fullName evidence="9">Potassium-translocating ATPase A chain</fullName>
    </alternativeName>
</protein>
<comment type="subunit">
    <text evidence="9">The system is composed of three essential subunits: KdpA, KdpB and KdpC.</text>
</comment>
<feature type="transmembrane region" description="Helical" evidence="9">
    <location>
        <begin position="523"/>
        <end position="547"/>
    </location>
</feature>
<keyword evidence="3 9" id="KW-0633">Potassium transport</keyword>
<dbReference type="InterPro" id="IPR004623">
    <property type="entry name" value="KdpA"/>
</dbReference>
<comment type="caution">
    <text evidence="10">The sequence shown here is derived from an EMBL/GenBank/DDBJ whole genome shotgun (WGS) entry which is preliminary data.</text>
</comment>
<keyword evidence="8 9" id="KW-0472">Membrane</keyword>
<keyword evidence="7 9" id="KW-0406">Ion transport</keyword>
<comment type="similarity">
    <text evidence="9">Belongs to the KdpA family.</text>
</comment>
<feature type="transmembrane region" description="Helical" evidence="9">
    <location>
        <begin position="315"/>
        <end position="334"/>
    </location>
</feature>
<evidence type="ECO:0000256" key="3">
    <source>
        <dbReference type="ARBA" id="ARBA00022538"/>
    </source>
</evidence>
<feature type="transmembrane region" description="Helical" evidence="9">
    <location>
        <begin position="66"/>
        <end position="85"/>
    </location>
</feature>
<feature type="transmembrane region" description="Helical" evidence="9">
    <location>
        <begin position="134"/>
        <end position="156"/>
    </location>
</feature>
<name>A0ABT3ZJK7_9BURK</name>
<evidence type="ECO:0000256" key="1">
    <source>
        <dbReference type="ARBA" id="ARBA00022448"/>
    </source>
</evidence>
<keyword evidence="4 9" id="KW-0812">Transmembrane</keyword>
<dbReference type="PANTHER" id="PTHR30607:SF2">
    <property type="entry name" value="POTASSIUM-TRANSPORTING ATPASE POTASSIUM-BINDING SUBUNIT"/>
    <property type="match status" value="1"/>
</dbReference>
<dbReference type="HAMAP" id="MF_00275">
    <property type="entry name" value="KdpA"/>
    <property type="match status" value="1"/>
</dbReference>
<feature type="transmembrane region" description="Helical" evidence="9">
    <location>
        <begin position="567"/>
        <end position="589"/>
    </location>
</feature>
<comment type="function">
    <text evidence="9">Part of the high-affinity ATP-driven potassium transport (or Kdp) system, which catalyzes the hydrolysis of ATP coupled with the electrogenic transport of potassium into the cytoplasm. This subunit binds the extracellular potassium ions and delivers the ions to the membrane domain of KdpB through an intramembrane tunnel.</text>
</comment>
<evidence type="ECO:0000256" key="6">
    <source>
        <dbReference type="ARBA" id="ARBA00022989"/>
    </source>
</evidence>
<organism evidence="10 11">
    <name type="scientific">Robbsia betulipollinis</name>
    <dbReference type="NCBI Taxonomy" id="2981849"/>
    <lineage>
        <taxon>Bacteria</taxon>
        <taxon>Pseudomonadati</taxon>
        <taxon>Pseudomonadota</taxon>
        <taxon>Betaproteobacteria</taxon>
        <taxon>Burkholderiales</taxon>
        <taxon>Burkholderiaceae</taxon>
        <taxon>Robbsia</taxon>
    </lineage>
</organism>
<evidence type="ECO:0000313" key="11">
    <source>
        <dbReference type="Proteomes" id="UP001082899"/>
    </source>
</evidence>
<keyword evidence="2 9" id="KW-1003">Cell membrane</keyword>
<evidence type="ECO:0000256" key="9">
    <source>
        <dbReference type="HAMAP-Rule" id="MF_00275"/>
    </source>
</evidence>
<evidence type="ECO:0000256" key="8">
    <source>
        <dbReference type="ARBA" id="ARBA00023136"/>
    </source>
</evidence>
<reference evidence="10" key="1">
    <citation type="submission" date="2022-11" db="EMBL/GenBank/DDBJ databases">
        <title>Robbsia betulipollinis sp. nov., isolated from pollen of birch (Betula pendula).</title>
        <authorList>
            <person name="Shi H."/>
            <person name="Ambika Manirajan B."/>
            <person name="Ratering S."/>
            <person name="Geissler-Plaum R."/>
            <person name="Schnell S."/>
        </authorList>
    </citation>
    <scope>NUCLEOTIDE SEQUENCE</scope>
    <source>
        <strain evidence="10">Bb-Pol-6</strain>
    </source>
</reference>
<keyword evidence="1 9" id="KW-0813">Transport</keyword>
<dbReference type="EMBL" id="JAPMXC010000001">
    <property type="protein sequence ID" value="MCY0386701.1"/>
    <property type="molecule type" value="Genomic_DNA"/>
</dbReference>
<proteinExistence type="inferred from homology"/>
<sequence length="618" mass="64655">MNAPTLLQPLLVIAVLLVLAFPLGRYMTSVFDGSAWAVRRLGRPLESGLYKLAGVDPDAEMSWRRYGFSLLLFSGLGTVFLYAILRLQQWLPLNPQAMAAMTPDAAFNTAVSFVTNTNWQEYGGEGTLGYFAQMVGLTVQNFLSAATGIAVAVALIRGFARHGAATIGNFWVDLTRITLYVLAPLAVGVALVLASQGVIQTFAPSREVATLQTTTYQTPKLDAAGNPLKDAQGTPVMQDGKADRQTLALGPVASQEAIKLVGTNGGGFFNANSAHPFENPTPLSNVVQVLAMLLIPAALCVVFGEMVGDRRQGKALLAAMTIAFAVGVGAELAFEQSGNPVFATLHVDQDAGALQAGGNAEGKETRFGIAQSALFTVTTTATSSGATDAAHDSLTPLGGLVPMLFMQLGEMIFGGVGSGLYSMLAFAVLAVFIAGLMIGRTPEYLGKKIEAYEMKMVAVAVLLTPFLVLIGTAIAVMSRAGAAGILNPGAHGFSEVLYAFSSAANNNGSAFAGLTVNTPFYNVLLGIAMWLGRFVWIVPVLAIAGALAGKKRLAQTAGTLPTHGPLFVTLLLGTIVLVGALTYVPALALGPVVEHLTMRATPQARDPLSPRLDKPATR</sequence>
<comment type="subcellular location">
    <subcellularLocation>
        <location evidence="9">Cell membrane</location>
        <topology evidence="9">Multi-pass membrane protein</topology>
    </subcellularLocation>
</comment>
<feature type="transmembrane region" description="Helical" evidence="9">
    <location>
        <begin position="457"/>
        <end position="477"/>
    </location>
</feature>
<gene>
    <name evidence="9 10" type="primary">kdpA</name>
    <name evidence="10" type="ORF">OVY01_05500</name>
</gene>
<dbReference type="PANTHER" id="PTHR30607">
    <property type="entry name" value="POTASSIUM-TRANSPORTING ATPASE A CHAIN"/>
    <property type="match status" value="1"/>
</dbReference>
<dbReference type="Proteomes" id="UP001082899">
    <property type="component" value="Unassembled WGS sequence"/>
</dbReference>
<evidence type="ECO:0000256" key="5">
    <source>
        <dbReference type="ARBA" id="ARBA00022958"/>
    </source>
</evidence>
<feature type="transmembrane region" description="Helical" evidence="9">
    <location>
        <begin position="411"/>
        <end position="436"/>
    </location>
</feature>
<dbReference type="Pfam" id="PF03814">
    <property type="entry name" value="KdpA"/>
    <property type="match status" value="1"/>
</dbReference>
<keyword evidence="5 9" id="KW-0630">Potassium</keyword>
<evidence type="ECO:0000256" key="4">
    <source>
        <dbReference type="ARBA" id="ARBA00022692"/>
    </source>
</evidence>
<dbReference type="PIRSF" id="PIRSF001294">
    <property type="entry name" value="K_ATPaseA"/>
    <property type="match status" value="1"/>
</dbReference>
<evidence type="ECO:0000256" key="2">
    <source>
        <dbReference type="ARBA" id="ARBA00022475"/>
    </source>
</evidence>
<comment type="caution">
    <text evidence="9">Lacks conserved residue(s) required for the propagation of feature annotation.</text>
</comment>
<accession>A0ABT3ZJK7</accession>
<feature type="transmembrane region" description="Helical" evidence="9">
    <location>
        <begin position="177"/>
        <end position="199"/>
    </location>
</feature>
<feature type="transmembrane region" description="Helical" evidence="9">
    <location>
        <begin position="286"/>
        <end position="303"/>
    </location>
</feature>
<keyword evidence="6 9" id="KW-1133">Transmembrane helix</keyword>